<feature type="transmembrane region" description="Helical" evidence="2">
    <location>
        <begin position="329"/>
        <end position="347"/>
    </location>
</feature>
<evidence type="ECO:0000256" key="2">
    <source>
        <dbReference type="SAM" id="Phobius"/>
    </source>
</evidence>
<keyword evidence="2" id="KW-1133">Transmembrane helix</keyword>
<feature type="compositionally biased region" description="Basic and acidic residues" evidence="1">
    <location>
        <begin position="10"/>
        <end position="19"/>
    </location>
</feature>
<keyword evidence="4" id="KW-1185">Reference proteome</keyword>
<evidence type="ECO:0000313" key="4">
    <source>
        <dbReference type="Proteomes" id="UP001530400"/>
    </source>
</evidence>
<protein>
    <submittedName>
        <fullName evidence="3">Uncharacterized protein</fullName>
    </submittedName>
</protein>
<keyword evidence="2" id="KW-0812">Transmembrane</keyword>
<gene>
    <name evidence="3" type="ORF">ACHAWO_006866</name>
</gene>
<dbReference type="EMBL" id="JALLPJ020000438">
    <property type="protein sequence ID" value="KAL3792070.1"/>
    <property type="molecule type" value="Genomic_DNA"/>
</dbReference>
<feature type="region of interest" description="Disordered" evidence="1">
    <location>
        <begin position="1"/>
        <end position="28"/>
    </location>
</feature>
<dbReference type="PANTHER" id="PTHR36970">
    <property type="entry name" value="UNNAMED PRODUCT"/>
    <property type="match status" value="1"/>
</dbReference>
<feature type="region of interest" description="Disordered" evidence="1">
    <location>
        <begin position="444"/>
        <end position="474"/>
    </location>
</feature>
<feature type="transmembrane region" description="Helical" evidence="2">
    <location>
        <begin position="153"/>
        <end position="172"/>
    </location>
</feature>
<keyword evidence="2" id="KW-0472">Membrane</keyword>
<dbReference type="AlphaFoldDB" id="A0ABD3PVI1"/>
<sequence>MGLSIHKKKSDKDMSETQRKGVQHSLINDPLQRQLRDEKVVGLSEGLAPPPLINARSSHARSESFGASLKVRYDQYNRDIPLENDESYARMKEERRPLVLFTLGYYTALKIFVYYLVSLSSLLTLTLSVGLTMYWYEIYLHDTSGLNAGGFDWVLLGFAVVTPLSLTIGIAFKRRERALIEIAKFRSFAFQLYLAHCLWDWDVEGKEKGRAGTKVDWVGHADDVLTELIQMGDELCRFLTMPTASRSRHRVTKSGRREAGRTAEVAYRLYDCLYTKRIIRLSALCENFKRAGLPAGEASRIRQYERFMGEAIENLRMIKNYRTPQTLRSFARLFTTLLPPFFAPTYAQIAVNVGQLSMGITFAIVTSLCLNALLEGMEILEDPFVAFVTLDGIDVREEFQVLHWHQLVNARNDIFSDVEPYKGPRKNAFFVARASSLEEDKKDAATKGEVKAHETAIPLGNGSESTKGSARSRHRQMLSLGDTSLLAGLAVSNDPSARDLDTYRKSGYQFFNQSTTHDDNV</sequence>
<proteinExistence type="predicted"/>
<evidence type="ECO:0000313" key="3">
    <source>
        <dbReference type="EMBL" id="KAL3792070.1"/>
    </source>
</evidence>
<name>A0ABD3PVI1_9STRA</name>
<organism evidence="3 4">
    <name type="scientific">Cyclotella atomus</name>
    <dbReference type="NCBI Taxonomy" id="382360"/>
    <lineage>
        <taxon>Eukaryota</taxon>
        <taxon>Sar</taxon>
        <taxon>Stramenopiles</taxon>
        <taxon>Ochrophyta</taxon>
        <taxon>Bacillariophyta</taxon>
        <taxon>Coscinodiscophyceae</taxon>
        <taxon>Thalassiosirophycidae</taxon>
        <taxon>Stephanodiscales</taxon>
        <taxon>Stephanodiscaceae</taxon>
        <taxon>Cyclotella</taxon>
    </lineage>
</organism>
<reference evidence="3 4" key="1">
    <citation type="submission" date="2024-10" db="EMBL/GenBank/DDBJ databases">
        <title>Updated reference genomes for cyclostephanoid diatoms.</title>
        <authorList>
            <person name="Roberts W.R."/>
            <person name="Alverson A.J."/>
        </authorList>
    </citation>
    <scope>NUCLEOTIDE SEQUENCE [LARGE SCALE GENOMIC DNA]</scope>
    <source>
        <strain evidence="3 4">AJA010-31</strain>
    </source>
</reference>
<feature type="compositionally biased region" description="Basic and acidic residues" evidence="1">
    <location>
        <begin position="444"/>
        <end position="454"/>
    </location>
</feature>
<accession>A0ABD3PVI1</accession>
<evidence type="ECO:0000256" key="1">
    <source>
        <dbReference type="SAM" id="MobiDB-lite"/>
    </source>
</evidence>
<dbReference type="Proteomes" id="UP001530400">
    <property type="component" value="Unassembled WGS sequence"/>
</dbReference>
<dbReference type="PANTHER" id="PTHR36970:SF1">
    <property type="entry name" value="BESTROPHIN HOMOLOG"/>
    <property type="match status" value="1"/>
</dbReference>
<comment type="caution">
    <text evidence="3">The sequence shown here is derived from an EMBL/GenBank/DDBJ whole genome shotgun (WGS) entry which is preliminary data.</text>
</comment>